<keyword evidence="1" id="KW-1133">Transmembrane helix</keyword>
<evidence type="ECO:0000256" key="1">
    <source>
        <dbReference type="SAM" id="Phobius"/>
    </source>
</evidence>
<gene>
    <name evidence="2" type="ORF">H9786_12360</name>
</gene>
<reference evidence="2" key="1">
    <citation type="journal article" date="2021" name="PeerJ">
        <title>Extensive microbial diversity within the chicken gut microbiome revealed by metagenomics and culture.</title>
        <authorList>
            <person name="Gilroy R."/>
            <person name="Ravi A."/>
            <person name="Getino M."/>
            <person name="Pursley I."/>
            <person name="Horton D.L."/>
            <person name="Alikhan N.F."/>
            <person name="Baker D."/>
            <person name="Gharbi K."/>
            <person name="Hall N."/>
            <person name="Watson M."/>
            <person name="Adriaenssens E.M."/>
            <person name="Foster-Nyarko E."/>
            <person name="Jarju S."/>
            <person name="Secka A."/>
            <person name="Antonio M."/>
            <person name="Oren A."/>
            <person name="Chaudhuri R.R."/>
            <person name="La Ragione R."/>
            <person name="Hildebrand F."/>
            <person name="Pallen M.J."/>
        </authorList>
    </citation>
    <scope>NUCLEOTIDE SEQUENCE</scope>
    <source>
        <strain evidence="2">ChiHjej13B12-24818</strain>
    </source>
</reference>
<accession>A0A9D2LF18</accession>
<dbReference type="EMBL" id="DWZH01000096">
    <property type="protein sequence ID" value="HJB11298.1"/>
    <property type="molecule type" value="Genomic_DNA"/>
</dbReference>
<dbReference type="Proteomes" id="UP000823823">
    <property type="component" value="Unassembled WGS sequence"/>
</dbReference>
<proteinExistence type="predicted"/>
<keyword evidence="1" id="KW-0812">Transmembrane</keyword>
<feature type="transmembrane region" description="Helical" evidence="1">
    <location>
        <begin position="111"/>
        <end position="133"/>
    </location>
</feature>
<protein>
    <submittedName>
        <fullName evidence="2">Uncharacterized protein</fullName>
    </submittedName>
</protein>
<dbReference type="AlphaFoldDB" id="A0A9D2LF18"/>
<feature type="transmembrane region" description="Helical" evidence="1">
    <location>
        <begin position="139"/>
        <end position="159"/>
    </location>
</feature>
<feature type="transmembrane region" description="Helical" evidence="1">
    <location>
        <begin position="31"/>
        <end position="49"/>
    </location>
</feature>
<feature type="transmembrane region" description="Helical" evidence="1">
    <location>
        <begin position="226"/>
        <end position="245"/>
    </location>
</feature>
<feature type="transmembrane region" description="Helical" evidence="1">
    <location>
        <begin position="81"/>
        <end position="99"/>
    </location>
</feature>
<comment type="caution">
    <text evidence="2">The sequence shown here is derived from an EMBL/GenBank/DDBJ whole genome shotgun (WGS) entry which is preliminary data.</text>
</comment>
<feature type="transmembrane region" description="Helical" evidence="1">
    <location>
        <begin position="56"/>
        <end position="75"/>
    </location>
</feature>
<evidence type="ECO:0000313" key="2">
    <source>
        <dbReference type="EMBL" id="HJB11298.1"/>
    </source>
</evidence>
<organism evidence="2 3">
    <name type="scientific">Candidatus Brachybacterium merdavium</name>
    <dbReference type="NCBI Taxonomy" id="2838513"/>
    <lineage>
        <taxon>Bacteria</taxon>
        <taxon>Bacillati</taxon>
        <taxon>Actinomycetota</taxon>
        <taxon>Actinomycetes</taxon>
        <taxon>Micrococcales</taxon>
        <taxon>Dermabacteraceae</taxon>
        <taxon>Brachybacterium</taxon>
    </lineage>
</organism>
<reference evidence="2" key="2">
    <citation type="submission" date="2021-04" db="EMBL/GenBank/DDBJ databases">
        <authorList>
            <person name="Gilroy R."/>
        </authorList>
    </citation>
    <scope>NUCLEOTIDE SEQUENCE</scope>
    <source>
        <strain evidence="2">ChiHjej13B12-24818</strain>
    </source>
</reference>
<keyword evidence="1" id="KW-0472">Membrane</keyword>
<sequence>MSAPERAPLGAALAMLLTVVSLTGAHSPVLMAGAIGVLSVLLAISWPELLELPSAIGTRLVMGAAGIAGAGLALLTGQDVTGASAVVMVCGAGVFAAFVHQMLRRDRHRLTASLTGTVSGVFIATISACWVLAQAQAVADGATGVVTAISAGLAGALLLNTLPVGALARLLLAVVGGTGVTVLVAASLTGLNPLLMVGIGVVVTVSASSAQLLLGSSLVSAEPVPSLAPAAGSVATVGVVAYVLITMLL</sequence>
<feature type="transmembrane region" description="Helical" evidence="1">
    <location>
        <begin position="194"/>
        <end position="214"/>
    </location>
</feature>
<feature type="transmembrane region" description="Helical" evidence="1">
    <location>
        <begin position="166"/>
        <end position="188"/>
    </location>
</feature>
<name>A0A9D2LF18_9MICO</name>
<evidence type="ECO:0000313" key="3">
    <source>
        <dbReference type="Proteomes" id="UP000823823"/>
    </source>
</evidence>